<dbReference type="GO" id="GO:0006355">
    <property type="term" value="P:regulation of DNA-templated transcription"/>
    <property type="evidence" value="ECO:0007669"/>
    <property type="project" value="InterPro"/>
</dbReference>
<dbReference type="STRING" id="198092.SAMN02745194_00106"/>
<feature type="domain" description="EAL" evidence="3">
    <location>
        <begin position="545"/>
        <end position="795"/>
    </location>
</feature>
<evidence type="ECO:0000259" key="1">
    <source>
        <dbReference type="PROSITE" id="PS50112"/>
    </source>
</evidence>
<dbReference type="PROSITE" id="PS50113">
    <property type="entry name" value="PAC"/>
    <property type="match status" value="1"/>
</dbReference>
<evidence type="ECO:0000259" key="2">
    <source>
        <dbReference type="PROSITE" id="PS50113"/>
    </source>
</evidence>
<evidence type="ECO:0000259" key="3">
    <source>
        <dbReference type="PROSITE" id="PS50883"/>
    </source>
</evidence>
<dbReference type="Pfam" id="PF00989">
    <property type="entry name" value="PAS"/>
    <property type="match status" value="1"/>
</dbReference>
<dbReference type="PROSITE" id="PS50112">
    <property type="entry name" value="PAS"/>
    <property type="match status" value="1"/>
</dbReference>
<evidence type="ECO:0000313" key="6">
    <source>
        <dbReference type="Proteomes" id="UP000184387"/>
    </source>
</evidence>
<reference evidence="5 6" key="1">
    <citation type="submission" date="2016-11" db="EMBL/GenBank/DDBJ databases">
        <authorList>
            <person name="Jaros S."/>
            <person name="Januszkiewicz K."/>
            <person name="Wedrychowicz H."/>
        </authorList>
    </citation>
    <scope>NUCLEOTIDE SEQUENCE [LARGE SCALE GENOMIC DNA]</scope>
    <source>
        <strain evidence="5 6">DSM 14916</strain>
    </source>
</reference>
<sequence length="802" mass="86909">MRRSTSPSQGPAQVGLCVMDRTLRVIRVNRSFTEVIGRPSAVGRSLSELAPGLALGLQAQIGQALREEPGGAAEIAGEALGPDGAGRVFLASVEPLDGQGGELILLLRDVTEERAVEASLAESEAAFRRLFHSNPAPMWVYDRETLRFLEVNEAALEAYGWSREALLGMSILDIRPPEERDTVRRSAAEPRSARKVSGPWRHLDASGRERLVHAVSYLMEFGGRPGVLVTAWDVTDRVRAEAALRESEDFARGILESTTDCMKVLDLEGRLLFLNGAGLALLDVDDFEAIRGREWMSLLPAETAAEAGPAIAAALAGGTGRFTGFCPTLKGVPKWWDVIVSPILGASGEVARLLSISRDVTERRAAERQISYLAHHDPLTELPNRRLFHRRLEQAMAAPEQGGRMALHCIDLDGFKIVNDTLGHVVGDALLRLAAERLGGCLRGGDMVARTGGDEFAVLQTGLRGPEDAEAFARRIVALLNEDYEIDGRSVHAGSSVGIALSPEDGTTPDALLRNADIALCRAKADGRGVFRFFERQMDEAVQRKQALKAGLRGALDRAELELRYQPLIGVEQGGITCFEALMRWRHPHLGMVPPAEFIPVAEESGFITGMGEWALATACREAASWPAPLRLAVNLSPVQFRRPGLVRAVAMALSDSGLMPERLELEITESVLLGEEEANLAILRQLRDLGVRIALDDFGTGFSSLGYLLRFPFDKIKIDRSFVHGLPDREDAKAIVRAITGMGRGLGISVTAEGVETPGQLGALRKKGCSEAQGYLFSPPVPASEIPALFKRLRPSSHMAA</sequence>
<dbReference type="NCBIfam" id="TIGR00254">
    <property type="entry name" value="GGDEF"/>
    <property type="match status" value="1"/>
</dbReference>
<dbReference type="Pfam" id="PF00563">
    <property type="entry name" value="EAL"/>
    <property type="match status" value="1"/>
</dbReference>
<dbReference type="Pfam" id="PF08448">
    <property type="entry name" value="PAS_4"/>
    <property type="match status" value="2"/>
</dbReference>
<dbReference type="InterPro" id="IPR000700">
    <property type="entry name" value="PAS-assoc_C"/>
</dbReference>
<dbReference type="CDD" id="cd01948">
    <property type="entry name" value="EAL"/>
    <property type="match status" value="1"/>
</dbReference>
<feature type="domain" description="GGDEF" evidence="4">
    <location>
        <begin position="403"/>
        <end position="536"/>
    </location>
</feature>
<dbReference type="InterPro" id="IPR013767">
    <property type="entry name" value="PAS_fold"/>
</dbReference>
<dbReference type="SUPFAM" id="SSF55785">
    <property type="entry name" value="PYP-like sensor domain (PAS domain)"/>
    <property type="match status" value="3"/>
</dbReference>
<dbReference type="Pfam" id="PF00990">
    <property type="entry name" value="GGDEF"/>
    <property type="match status" value="1"/>
</dbReference>
<dbReference type="SMART" id="SM00091">
    <property type="entry name" value="PAS"/>
    <property type="match status" value="3"/>
</dbReference>
<dbReference type="SMART" id="SM00052">
    <property type="entry name" value="EAL"/>
    <property type="match status" value="1"/>
</dbReference>
<dbReference type="InterPro" id="IPR035965">
    <property type="entry name" value="PAS-like_dom_sf"/>
</dbReference>
<feature type="domain" description="PAC" evidence="2">
    <location>
        <begin position="316"/>
        <end position="372"/>
    </location>
</feature>
<dbReference type="CDD" id="cd00130">
    <property type="entry name" value="PAS"/>
    <property type="match status" value="1"/>
</dbReference>
<dbReference type="PANTHER" id="PTHR44757">
    <property type="entry name" value="DIGUANYLATE CYCLASE DGCP"/>
    <property type="match status" value="1"/>
</dbReference>
<dbReference type="InterPro" id="IPR052155">
    <property type="entry name" value="Biofilm_reg_signaling"/>
</dbReference>
<dbReference type="InterPro" id="IPR029787">
    <property type="entry name" value="Nucleotide_cyclase"/>
</dbReference>
<dbReference type="InterPro" id="IPR001633">
    <property type="entry name" value="EAL_dom"/>
</dbReference>
<evidence type="ECO:0000259" key="4">
    <source>
        <dbReference type="PROSITE" id="PS50887"/>
    </source>
</evidence>
<dbReference type="SMART" id="SM00267">
    <property type="entry name" value="GGDEF"/>
    <property type="match status" value="1"/>
</dbReference>
<dbReference type="Gene3D" id="3.30.450.20">
    <property type="entry name" value="PAS domain"/>
    <property type="match status" value="3"/>
</dbReference>
<feature type="domain" description="PAS" evidence="1">
    <location>
        <begin position="123"/>
        <end position="185"/>
    </location>
</feature>
<keyword evidence="6" id="KW-1185">Reference proteome</keyword>
<dbReference type="PROSITE" id="PS50883">
    <property type="entry name" value="EAL"/>
    <property type="match status" value="1"/>
</dbReference>
<name>A0A1M6AFC7_9PROT</name>
<dbReference type="InterPro" id="IPR013656">
    <property type="entry name" value="PAS_4"/>
</dbReference>
<dbReference type="InterPro" id="IPR000160">
    <property type="entry name" value="GGDEF_dom"/>
</dbReference>
<gene>
    <name evidence="5" type="ORF">SAMN02745194_00106</name>
</gene>
<dbReference type="SUPFAM" id="SSF55073">
    <property type="entry name" value="Nucleotide cyclase"/>
    <property type="match status" value="1"/>
</dbReference>
<dbReference type="InterPro" id="IPR000014">
    <property type="entry name" value="PAS"/>
</dbReference>
<dbReference type="PROSITE" id="PS50887">
    <property type="entry name" value="GGDEF"/>
    <property type="match status" value="1"/>
</dbReference>
<accession>A0A1M6AFC7</accession>
<dbReference type="Gene3D" id="3.20.20.450">
    <property type="entry name" value="EAL domain"/>
    <property type="match status" value="1"/>
</dbReference>
<dbReference type="NCBIfam" id="TIGR00229">
    <property type="entry name" value="sensory_box"/>
    <property type="match status" value="2"/>
</dbReference>
<dbReference type="PANTHER" id="PTHR44757:SF2">
    <property type="entry name" value="BIOFILM ARCHITECTURE MAINTENANCE PROTEIN MBAA"/>
    <property type="match status" value="1"/>
</dbReference>
<evidence type="ECO:0000313" key="5">
    <source>
        <dbReference type="EMBL" id="SHI35175.1"/>
    </source>
</evidence>
<dbReference type="SUPFAM" id="SSF141868">
    <property type="entry name" value="EAL domain-like"/>
    <property type="match status" value="1"/>
</dbReference>
<dbReference type="Gene3D" id="3.30.70.270">
    <property type="match status" value="1"/>
</dbReference>
<proteinExistence type="predicted"/>
<dbReference type="Proteomes" id="UP000184387">
    <property type="component" value="Unassembled WGS sequence"/>
</dbReference>
<organism evidence="5 6">
    <name type="scientific">Muricoccus roseus</name>
    <dbReference type="NCBI Taxonomy" id="198092"/>
    <lineage>
        <taxon>Bacteria</taxon>
        <taxon>Pseudomonadati</taxon>
        <taxon>Pseudomonadota</taxon>
        <taxon>Alphaproteobacteria</taxon>
        <taxon>Acetobacterales</taxon>
        <taxon>Roseomonadaceae</taxon>
        <taxon>Muricoccus</taxon>
    </lineage>
</organism>
<dbReference type="AlphaFoldDB" id="A0A1M6AFC7"/>
<dbReference type="EMBL" id="FQZF01000002">
    <property type="protein sequence ID" value="SHI35175.1"/>
    <property type="molecule type" value="Genomic_DNA"/>
</dbReference>
<protein>
    <submittedName>
        <fullName evidence="5">PAS domain S-box-containing protein/diguanylate cyclase (GGDEF) domain-containing protein</fullName>
    </submittedName>
</protein>
<dbReference type="CDD" id="cd01949">
    <property type="entry name" value="GGDEF"/>
    <property type="match status" value="1"/>
</dbReference>
<dbReference type="InterPro" id="IPR035919">
    <property type="entry name" value="EAL_sf"/>
</dbReference>
<dbReference type="InterPro" id="IPR043128">
    <property type="entry name" value="Rev_trsase/Diguanyl_cyclase"/>
</dbReference>